<organism evidence="3 4">
    <name type="scientific">Phytophthora rubi</name>
    <dbReference type="NCBI Taxonomy" id="129364"/>
    <lineage>
        <taxon>Eukaryota</taxon>
        <taxon>Sar</taxon>
        <taxon>Stramenopiles</taxon>
        <taxon>Oomycota</taxon>
        <taxon>Peronosporomycetes</taxon>
        <taxon>Peronosporales</taxon>
        <taxon>Peronosporaceae</taxon>
        <taxon>Phytophthora</taxon>
    </lineage>
</organism>
<feature type="compositionally biased region" description="Acidic residues" evidence="1">
    <location>
        <begin position="49"/>
        <end position="78"/>
    </location>
</feature>
<evidence type="ECO:0000259" key="2">
    <source>
        <dbReference type="Pfam" id="PF13843"/>
    </source>
</evidence>
<protein>
    <recommendedName>
        <fullName evidence="2">PiggyBac transposable element-derived protein domain-containing protein</fullName>
    </recommendedName>
</protein>
<feature type="region of interest" description="Disordered" evidence="1">
    <location>
        <begin position="45"/>
        <end position="78"/>
    </location>
</feature>
<feature type="domain" description="PiggyBac transposable element-derived protein" evidence="2">
    <location>
        <begin position="114"/>
        <end position="292"/>
    </location>
</feature>
<proteinExistence type="predicted"/>
<dbReference type="Pfam" id="PF13843">
    <property type="entry name" value="DDE_Tnp_1_7"/>
    <property type="match status" value="1"/>
</dbReference>
<name>A0A6A4ESF4_9STRA</name>
<feature type="region of interest" description="Disordered" evidence="1">
    <location>
        <begin position="337"/>
        <end position="365"/>
    </location>
</feature>
<reference evidence="3 4" key="1">
    <citation type="submission" date="2018-08" db="EMBL/GenBank/DDBJ databases">
        <title>Genomic investigation of the strawberry pathogen Phytophthora fragariae indicates pathogenicity is determined by transcriptional variation in three key races.</title>
        <authorList>
            <person name="Adams T.M."/>
            <person name="Armitage A.D."/>
            <person name="Sobczyk M.K."/>
            <person name="Bates H.J."/>
            <person name="Dunwell J.M."/>
            <person name="Nellist C.F."/>
            <person name="Harrison R.J."/>
        </authorList>
    </citation>
    <scope>NUCLEOTIDE SEQUENCE [LARGE SCALE GENOMIC DNA]</scope>
    <source>
        <strain evidence="3 4">SCRP333</strain>
    </source>
</reference>
<evidence type="ECO:0000313" key="4">
    <source>
        <dbReference type="Proteomes" id="UP000434957"/>
    </source>
</evidence>
<accession>A0A6A4ESF4</accession>
<keyword evidence="4" id="KW-1185">Reference proteome</keyword>
<dbReference type="Proteomes" id="UP000434957">
    <property type="component" value="Unassembled WGS sequence"/>
</dbReference>
<dbReference type="InterPro" id="IPR029526">
    <property type="entry name" value="PGBD"/>
</dbReference>
<evidence type="ECO:0000313" key="3">
    <source>
        <dbReference type="EMBL" id="KAE9323579.1"/>
    </source>
</evidence>
<feature type="region of interest" description="Disordered" evidence="1">
    <location>
        <begin position="457"/>
        <end position="510"/>
    </location>
</feature>
<comment type="caution">
    <text evidence="3">The sequence shown here is derived from an EMBL/GenBank/DDBJ whole genome shotgun (WGS) entry which is preliminary data.</text>
</comment>
<evidence type="ECO:0000256" key="1">
    <source>
        <dbReference type="SAM" id="MobiDB-lite"/>
    </source>
</evidence>
<sequence>MRPYQVIERTKVSTGEDVNAPVSVPLMCVIDGDPNLMSTGAAVCTGLNSDEDPDVREELEDEEDADEDSWDGDWDIGSLTDEESDAELEKLPESTKPSLGRIPRTPICTMGRIFYTSVKLALELLHRRVYLTRTIQTDRSGYAKNVITKKKTRTVNKQKVMVPPQGTTKFAENKQCPQLTAVMWMDRLLVHMLSTGGSRRSSTVSSYASRLYRNCNTNFSNAMSITVRRVHGERKAVPAPELVRDYHRWIGGVDVHDQLQMQRYSVQLAYKTRKYYNTLFLGLFDMALVNAFIVHRYYRKVNNKRPPNHFAFLETLMQQLLAIDSAEAFGAIERATSAQGRTAASPMRDGSTQRRNGDEGLAPIDADHRLEGNLDTVDCEQGTKRHHRSCKVCALFKVKPRKFTKYFCPECSSGNRRTYLCNIAREGRDKTCFQIWHADWSSGNDIPRALLQELKIRNRPPPSRPGKKRGRTAQDHRRSMGGDGDSAVASEVEAGESGDADSAAEADDES</sequence>
<feature type="compositionally biased region" description="Acidic residues" evidence="1">
    <location>
        <begin position="493"/>
        <end position="510"/>
    </location>
</feature>
<dbReference type="PANTHER" id="PTHR46599:SF3">
    <property type="entry name" value="PIGGYBAC TRANSPOSABLE ELEMENT-DERIVED PROTEIN 4"/>
    <property type="match status" value="1"/>
</dbReference>
<dbReference type="EMBL" id="QXFT01001268">
    <property type="protein sequence ID" value="KAE9323579.1"/>
    <property type="molecule type" value="Genomic_DNA"/>
</dbReference>
<dbReference type="PANTHER" id="PTHR46599">
    <property type="entry name" value="PIGGYBAC TRANSPOSABLE ELEMENT-DERIVED PROTEIN 4"/>
    <property type="match status" value="1"/>
</dbReference>
<dbReference type="AlphaFoldDB" id="A0A6A4ESF4"/>
<gene>
    <name evidence="3" type="ORF">PR003_g16945</name>
</gene>